<comment type="catalytic activity">
    <reaction evidence="3">
        <text>RX + glutathione = an S-substituted glutathione + a halide anion + H(+)</text>
        <dbReference type="Rhea" id="RHEA:16437"/>
        <dbReference type="ChEBI" id="CHEBI:15378"/>
        <dbReference type="ChEBI" id="CHEBI:16042"/>
        <dbReference type="ChEBI" id="CHEBI:17792"/>
        <dbReference type="ChEBI" id="CHEBI:57925"/>
        <dbReference type="ChEBI" id="CHEBI:90779"/>
        <dbReference type="EC" id="2.5.1.18"/>
    </reaction>
</comment>
<dbReference type="CDD" id="cd03189">
    <property type="entry name" value="GST_C_GTT1_like"/>
    <property type="match status" value="1"/>
</dbReference>
<evidence type="ECO:0000256" key="2">
    <source>
        <dbReference type="ARBA" id="ARBA00022679"/>
    </source>
</evidence>
<dbReference type="InterPro" id="IPR036282">
    <property type="entry name" value="Glutathione-S-Trfase_C_sf"/>
</dbReference>
<dbReference type="Pfam" id="PF00043">
    <property type="entry name" value="GST_C"/>
    <property type="match status" value="1"/>
</dbReference>
<feature type="domain" description="GST N-terminal" evidence="4">
    <location>
        <begin position="11"/>
        <end position="93"/>
    </location>
</feature>
<evidence type="ECO:0000256" key="3">
    <source>
        <dbReference type="ARBA" id="ARBA00047960"/>
    </source>
</evidence>
<evidence type="ECO:0000256" key="1">
    <source>
        <dbReference type="ARBA" id="ARBA00012452"/>
    </source>
</evidence>
<dbReference type="PROSITE" id="PS50404">
    <property type="entry name" value="GST_NTER"/>
    <property type="match status" value="1"/>
</dbReference>
<keyword evidence="7" id="KW-1185">Reference proteome</keyword>
<accession>A0A1G7CUX3</accession>
<dbReference type="InterPro" id="IPR040079">
    <property type="entry name" value="Glutathione_S-Trfase"/>
</dbReference>
<evidence type="ECO:0000313" key="7">
    <source>
        <dbReference type="Proteomes" id="UP000198781"/>
    </source>
</evidence>
<dbReference type="InterPro" id="IPR010987">
    <property type="entry name" value="Glutathione-S-Trfase_C-like"/>
</dbReference>
<dbReference type="PANTHER" id="PTHR44051">
    <property type="entry name" value="GLUTATHIONE S-TRANSFERASE-RELATED"/>
    <property type="match status" value="1"/>
</dbReference>
<proteinExistence type="predicted"/>
<dbReference type="InterPro" id="IPR036249">
    <property type="entry name" value="Thioredoxin-like_sf"/>
</dbReference>
<sequence length="241" mass="27278">MPRCASPRYDGAMLTVHHLETSRSQRILWLLEELGVPYELKRYQRDPRTRLAPEALRKVHPLGKSPVVTEGNEVIAESGAIIEFLVETYGAQATGDLAQLEPARGTPESRQCRFWMHYAEGSLMNWLLMKLVFQTLPKQPMPFFVRPIARAVCGKAEQKLVDPNLATALAFIEDHLAKHRWFAGPDLTMADFQMSFAVEAALSRAQDAKRYTHLQAYQTRMRERPAYQRALAKGGPVVMAS</sequence>
<dbReference type="STRING" id="187868.SAMN05192589_11736"/>
<dbReference type="InterPro" id="IPR004046">
    <property type="entry name" value="GST_C"/>
</dbReference>
<dbReference type="Gene3D" id="3.40.30.10">
    <property type="entry name" value="Glutaredoxin"/>
    <property type="match status" value="1"/>
</dbReference>
<dbReference type="SFLD" id="SFLDS00019">
    <property type="entry name" value="Glutathione_Transferase_(cytos"/>
    <property type="match status" value="1"/>
</dbReference>
<dbReference type="SUPFAM" id="SSF47616">
    <property type="entry name" value="GST C-terminal domain-like"/>
    <property type="match status" value="1"/>
</dbReference>
<evidence type="ECO:0000259" key="5">
    <source>
        <dbReference type="PROSITE" id="PS50405"/>
    </source>
</evidence>
<reference evidence="6 7" key="1">
    <citation type="submission" date="2016-10" db="EMBL/GenBank/DDBJ databases">
        <authorList>
            <person name="de Groot N.N."/>
        </authorList>
    </citation>
    <scope>NUCLEOTIDE SEQUENCE [LARGE SCALE GENOMIC DNA]</scope>
    <source>
        <strain evidence="6 7">DSM 16619</strain>
    </source>
</reference>
<dbReference type="PANTHER" id="PTHR44051:SF9">
    <property type="entry name" value="GLUTATHIONE S-TRANSFERASE 1"/>
    <property type="match status" value="1"/>
</dbReference>
<dbReference type="SUPFAM" id="SSF52833">
    <property type="entry name" value="Thioredoxin-like"/>
    <property type="match status" value="1"/>
</dbReference>
<dbReference type="SFLD" id="SFLDG01150">
    <property type="entry name" value="Main.1:_Beta-like"/>
    <property type="match status" value="1"/>
</dbReference>
<dbReference type="GO" id="GO:0005737">
    <property type="term" value="C:cytoplasm"/>
    <property type="evidence" value="ECO:0007669"/>
    <property type="project" value="UniProtKB-ARBA"/>
</dbReference>
<dbReference type="AlphaFoldDB" id="A0A1G7CUX3"/>
<dbReference type="EC" id="2.5.1.18" evidence="1"/>
<name>A0A1G7CUX3_9BURK</name>
<evidence type="ECO:0000313" key="6">
    <source>
        <dbReference type="EMBL" id="SDE42560.1"/>
    </source>
</evidence>
<dbReference type="GO" id="GO:0004364">
    <property type="term" value="F:glutathione transferase activity"/>
    <property type="evidence" value="ECO:0007669"/>
    <property type="project" value="UniProtKB-EC"/>
</dbReference>
<dbReference type="InterPro" id="IPR004045">
    <property type="entry name" value="Glutathione_S-Trfase_N"/>
</dbReference>
<dbReference type="Pfam" id="PF13409">
    <property type="entry name" value="GST_N_2"/>
    <property type="match status" value="1"/>
</dbReference>
<dbReference type="SFLD" id="SFLDG00358">
    <property type="entry name" value="Main_(cytGST)"/>
    <property type="match status" value="1"/>
</dbReference>
<protein>
    <recommendedName>
        <fullName evidence="1">glutathione transferase</fullName>
        <ecNumber evidence="1">2.5.1.18</ecNumber>
    </recommendedName>
</protein>
<gene>
    <name evidence="6" type="ORF">SAMN05192589_11736</name>
</gene>
<dbReference type="GO" id="GO:0004601">
    <property type="term" value="F:peroxidase activity"/>
    <property type="evidence" value="ECO:0007669"/>
    <property type="project" value="UniProtKB-ARBA"/>
</dbReference>
<dbReference type="PROSITE" id="PS50405">
    <property type="entry name" value="GST_CTER"/>
    <property type="match status" value="1"/>
</dbReference>
<evidence type="ECO:0000259" key="4">
    <source>
        <dbReference type="PROSITE" id="PS50404"/>
    </source>
</evidence>
<dbReference type="EMBL" id="FMZC01000017">
    <property type="protein sequence ID" value="SDE42560.1"/>
    <property type="molecule type" value="Genomic_DNA"/>
</dbReference>
<feature type="domain" description="GST C-terminal" evidence="5">
    <location>
        <begin position="105"/>
        <end position="240"/>
    </location>
</feature>
<keyword evidence="2 6" id="KW-0808">Transferase</keyword>
<dbReference type="CDD" id="cd03046">
    <property type="entry name" value="GST_N_GTT1_like"/>
    <property type="match status" value="1"/>
</dbReference>
<dbReference type="FunFam" id="3.40.30.10:FF:000156">
    <property type="entry name" value="Glutathione S-transferase 1"/>
    <property type="match status" value="1"/>
</dbReference>
<dbReference type="Proteomes" id="UP000198781">
    <property type="component" value="Unassembled WGS sequence"/>
</dbReference>
<dbReference type="Gene3D" id="1.20.1050.10">
    <property type="match status" value="1"/>
</dbReference>
<organism evidence="6 7">
    <name type="scientific">Paracidovorax valerianellae</name>
    <dbReference type="NCBI Taxonomy" id="187868"/>
    <lineage>
        <taxon>Bacteria</taxon>
        <taxon>Pseudomonadati</taxon>
        <taxon>Pseudomonadota</taxon>
        <taxon>Betaproteobacteria</taxon>
        <taxon>Burkholderiales</taxon>
        <taxon>Comamonadaceae</taxon>
        <taxon>Paracidovorax</taxon>
    </lineage>
</organism>